<protein>
    <submittedName>
        <fullName evidence="1">Uncharacterized protein</fullName>
    </submittedName>
</protein>
<comment type="caution">
    <text evidence="1">The sequence shown here is derived from an EMBL/GenBank/DDBJ whole genome shotgun (WGS) entry which is preliminary data.</text>
</comment>
<accession>A0A943UYZ1</accession>
<name>A0A943UYZ1_9ACTN</name>
<evidence type="ECO:0000313" key="1">
    <source>
        <dbReference type="EMBL" id="MBS6941547.1"/>
    </source>
</evidence>
<dbReference type="EMBL" id="JAGZSV010000218">
    <property type="protein sequence ID" value="MBS6941547.1"/>
    <property type="molecule type" value="Genomic_DNA"/>
</dbReference>
<dbReference type="AlphaFoldDB" id="A0A943UYZ1"/>
<gene>
    <name evidence="1" type="ORF">KH142_08800</name>
</gene>
<reference evidence="1" key="1">
    <citation type="submission" date="2021-02" db="EMBL/GenBank/DDBJ databases">
        <title>Infant gut strain persistence is associated with maternal origin, phylogeny, and functional potential including surface adhesion and iron acquisition.</title>
        <authorList>
            <person name="Lou Y.C."/>
        </authorList>
    </citation>
    <scope>NUCLEOTIDE SEQUENCE</scope>
    <source>
        <strain evidence="1">L2_039_000G1_dasL2_039_000G1_concoct_11</strain>
    </source>
</reference>
<organism evidence="1 2">
    <name type="scientific">Slackia piriformis</name>
    <dbReference type="NCBI Taxonomy" id="626934"/>
    <lineage>
        <taxon>Bacteria</taxon>
        <taxon>Bacillati</taxon>
        <taxon>Actinomycetota</taxon>
        <taxon>Coriobacteriia</taxon>
        <taxon>Eggerthellales</taxon>
        <taxon>Eggerthellaceae</taxon>
        <taxon>Slackia</taxon>
    </lineage>
</organism>
<dbReference type="Proteomes" id="UP000727506">
    <property type="component" value="Unassembled WGS sequence"/>
</dbReference>
<proteinExistence type="predicted"/>
<evidence type="ECO:0000313" key="2">
    <source>
        <dbReference type="Proteomes" id="UP000727506"/>
    </source>
</evidence>
<sequence>MTRIENTQEIGRTIREGHWFESRPRGQNLNFELVKQFKAFLLSASEDEWLCHHPHKTIPLLVSNWSPRLRRNHLLLGLETSVEVTGETEMMSCISVIKRVVGNAASHPGQVHWPAGILDNRHICFLLKTSEQIALRFIR</sequence>